<organism evidence="2 3">
    <name type="scientific">Hypothenemus hampei</name>
    <name type="common">Coffee berry borer</name>
    <dbReference type="NCBI Taxonomy" id="57062"/>
    <lineage>
        <taxon>Eukaryota</taxon>
        <taxon>Metazoa</taxon>
        <taxon>Ecdysozoa</taxon>
        <taxon>Arthropoda</taxon>
        <taxon>Hexapoda</taxon>
        <taxon>Insecta</taxon>
        <taxon>Pterygota</taxon>
        <taxon>Neoptera</taxon>
        <taxon>Endopterygota</taxon>
        <taxon>Coleoptera</taxon>
        <taxon>Polyphaga</taxon>
        <taxon>Cucujiformia</taxon>
        <taxon>Curculionidae</taxon>
        <taxon>Scolytinae</taxon>
        <taxon>Hypothenemus</taxon>
    </lineage>
</organism>
<evidence type="ECO:0000313" key="2">
    <source>
        <dbReference type="EMBL" id="KAL1492969.1"/>
    </source>
</evidence>
<feature type="region of interest" description="Disordered" evidence="1">
    <location>
        <begin position="105"/>
        <end position="131"/>
    </location>
</feature>
<dbReference type="AlphaFoldDB" id="A0ABD1EE99"/>
<name>A0ABD1EE99_HYPHA</name>
<dbReference type="Proteomes" id="UP001566132">
    <property type="component" value="Unassembled WGS sequence"/>
</dbReference>
<evidence type="ECO:0008006" key="4">
    <source>
        <dbReference type="Google" id="ProtNLM"/>
    </source>
</evidence>
<dbReference type="InterPro" id="IPR040396">
    <property type="entry name" value="PAIP2-like"/>
</dbReference>
<protein>
    <recommendedName>
        <fullName evidence="4">Ataxin-2 C-terminal domain-containing protein</fullName>
    </recommendedName>
</protein>
<dbReference type="EMBL" id="JBDJPC010000008">
    <property type="protein sequence ID" value="KAL1492969.1"/>
    <property type="molecule type" value="Genomic_DNA"/>
</dbReference>
<sequence>MKMPPAAAESTDNGIYEYQESSLSITAEEIENVEVNDFEAPPENDFSEYMWMEHEEEFDKEVMQRLEEEALMEECIAYMSSENASFQNPADGQVEIDSVVNSKLNPEAAEFIPATQRKPSEEQPSDSNESS</sequence>
<keyword evidence="3" id="KW-1185">Reference proteome</keyword>
<accession>A0ABD1EE99</accession>
<proteinExistence type="predicted"/>
<reference evidence="2 3" key="1">
    <citation type="submission" date="2024-05" db="EMBL/GenBank/DDBJ databases">
        <title>Genetic variation in Jamaican populations of the coffee berry borer (Hypothenemus hampei).</title>
        <authorList>
            <person name="Errbii M."/>
            <person name="Myrie A."/>
        </authorList>
    </citation>
    <scope>NUCLEOTIDE SEQUENCE [LARGE SCALE GENOMIC DNA]</scope>
    <source>
        <strain evidence="2">JA-Hopewell-2020-01-JO</strain>
        <tissue evidence="2">Whole body</tissue>
    </source>
</reference>
<comment type="caution">
    <text evidence="2">The sequence shown here is derived from an EMBL/GenBank/DDBJ whole genome shotgun (WGS) entry which is preliminary data.</text>
</comment>
<evidence type="ECO:0000256" key="1">
    <source>
        <dbReference type="SAM" id="MobiDB-lite"/>
    </source>
</evidence>
<gene>
    <name evidence="2" type="ORF">ABEB36_011124</name>
</gene>
<evidence type="ECO:0000313" key="3">
    <source>
        <dbReference type="Proteomes" id="UP001566132"/>
    </source>
</evidence>
<dbReference type="PANTHER" id="PTHR13154">
    <property type="entry name" value="POLYADENYLATE-BINDING PROTEIN-INTERACTING PROTEIN 2"/>
    <property type="match status" value="1"/>
</dbReference>
<dbReference type="PANTHER" id="PTHR13154:SF6">
    <property type="entry name" value="GEO05078P1"/>
    <property type="match status" value="1"/>
</dbReference>